<dbReference type="InterPro" id="IPR011051">
    <property type="entry name" value="RmlC_Cupin_sf"/>
</dbReference>
<evidence type="ECO:0000313" key="6">
    <source>
        <dbReference type="Proteomes" id="UP000748108"/>
    </source>
</evidence>
<reference evidence="5" key="1">
    <citation type="journal article" date="2021" name="Microbiology">
        <title>Metagenomic Analysis of the Microbial Community in the Underground Coal Fire Area (Kemerovo Region, Russia) Revealed Predominance of Thermophilic Members of the Phyla Deinococcus-thermus, Aquificae, and Firmicutes.</title>
        <authorList>
            <person name="Kadnikov V."/>
            <person name="Mardanov A.V."/>
            <person name="Beletsky A.V."/>
            <person name="Karnachuk O.V."/>
            <person name="Ravin N.V."/>
        </authorList>
    </citation>
    <scope>NUCLEOTIDE SEQUENCE</scope>
    <source>
        <strain evidence="5">RBS10-49</strain>
    </source>
</reference>
<proteinExistence type="predicted"/>
<dbReference type="PANTHER" id="PTHR41517:SF1">
    <property type="entry name" value="CUPIN"/>
    <property type="match status" value="1"/>
</dbReference>
<dbReference type="InterPro" id="IPR047183">
    <property type="entry name" value="GDO-like"/>
</dbReference>
<dbReference type="InterPro" id="IPR013096">
    <property type="entry name" value="Cupin_2"/>
</dbReference>
<keyword evidence="2" id="KW-0560">Oxidoreductase</keyword>
<dbReference type="Pfam" id="PF07883">
    <property type="entry name" value="Cupin_2"/>
    <property type="match status" value="1"/>
</dbReference>
<name>A0A947GAQ7_HYDSH</name>
<comment type="caution">
    <text evidence="5">The sequence shown here is derived from an EMBL/GenBank/DDBJ whole genome shotgun (WGS) entry which is preliminary data.</text>
</comment>
<keyword evidence="1" id="KW-0223">Dioxygenase</keyword>
<feature type="compositionally biased region" description="Basic and acidic residues" evidence="3">
    <location>
        <begin position="10"/>
        <end position="20"/>
    </location>
</feature>
<evidence type="ECO:0000256" key="1">
    <source>
        <dbReference type="ARBA" id="ARBA00022964"/>
    </source>
</evidence>
<dbReference type="AlphaFoldDB" id="A0A947GAQ7"/>
<feature type="region of interest" description="Disordered" evidence="3">
    <location>
        <begin position="1"/>
        <end position="20"/>
    </location>
</feature>
<evidence type="ECO:0000256" key="3">
    <source>
        <dbReference type="SAM" id="MobiDB-lite"/>
    </source>
</evidence>
<evidence type="ECO:0000256" key="2">
    <source>
        <dbReference type="ARBA" id="ARBA00023002"/>
    </source>
</evidence>
<accession>A0A947GAQ7</accession>
<dbReference type="GO" id="GO:0051213">
    <property type="term" value="F:dioxygenase activity"/>
    <property type="evidence" value="ECO:0007669"/>
    <property type="project" value="UniProtKB-KW"/>
</dbReference>
<dbReference type="EMBL" id="JAHHQF010000038">
    <property type="protein sequence ID" value="MBT9281364.1"/>
    <property type="molecule type" value="Genomic_DNA"/>
</dbReference>
<evidence type="ECO:0000313" key="5">
    <source>
        <dbReference type="EMBL" id="MBT9281364.1"/>
    </source>
</evidence>
<evidence type="ECO:0000259" key="4">
    <source>
        <dbReference type="Pfam" id="PF07883"/>
    </source>
</evidence>
<sequence length="189" mass="21376">MVPVDGAGKTARDGKQAPAEREAKLAAFMAQLKKLKNRDRQDIGAEGLVVHSEDAIWLDASVTGNPSEIGVLLDIPARTMEFYLQRIPVGAATDLQRHVHESVHFVLEGEGYSEIGEQVVRWKKGDFVYTPPWIWHRHYNTGTVTVEMLLIENSRLLEALDANRRESAGLIDYRTWAKQKREEEEGGRR</sequence>
<dbReference type="Proteomes" id="UP000748108">
    <property type="component" value="Unassembled WGS sequence"/>
</dbReference>
<feature type="domain" description="Cupin type-2" evidence="4">
    <location>
        <begin position="84"/>
        <end position="151"/>
    </location>
</feature>
<dbReference type="InterPro" id="IPR014710">
    <property type="entry name" value="RmlC-like_jellyroll"/>
</dbReference>
<organism evidence="5 6">
    <name type="scientific">Hydrogenibacillus schlegelii</name>
    <name type="common">Bacillus schlegelii</name>
    <dbReference type="NCBI Taxonomy" id="1484"/>
    <lineage>
        <taxon>Bacteria</taxon>
        <taxon>Bacillati</taxon>
        <taxon>Bacillota</taxon>
        <taxon>Bacilli</taxon>
        <taxon>Bacillales</taxon>
        <taxon>Bacillales Family X. Incertae Sedis</taxon>
        <taxon>Hydrogenibacillus</taxon>
    </lineage>
</organism>
<dbReference type="Gene3D" id="2.60.120.10">
    <property type="entry name" value="Jelly Rolls"/>
    <property type="match status" value="1"/>
</dbReference>
<protein>
    <submittedName>
        <fullName evidence="5">Cupin domain-containing protein</fullName>
    </submittedName>
</protein>
<dbReference type="PANTHER" id="PTHR41517">
    <property type="entry name" value="1,2-DIOXYGENASE PROTEIN-RELATED"/>
    <property type="match status" value="1"/>
</dbReference>
<dbReference type="SUPFAM" id="SSF51182">
    <property type="entry name" value="RmlC-like cupins"/>
    <property type="match status" value="1"/>
</dbReference>
<gene>
    <name evidence="5" type="ORF">KM312_01685</name>
</gene>